<dbReference type="PANTHER" id="PTHR42789:SF1">
    <property type="entry name" value="D-ISOMER SPECIFIC 2-HYDROXYACID DEHYDROGENASE FAMILY PROTEIN (AFU_ORTHOLOGUE AFUA_6G10090)"/>
    <property type="match status" value="1"/>
</dbReference>
<evidence type="ECO:0000259" key="4">
    <source>
        <dbReference type="Pfam" id="PF00389"/>
    </source>
</evidence>
<dbReference type="PANTHER" id="PTHR42789">
    <property type="entry name" value="D-ISOMER SPECIFIC 2-HYDROXYACID DEHYDROGENASE FAMILY PROTEIN (AFU_ORTHOLOGUE AFUA_6G10090)"/>
    <property type="match status" value="1"/>
</dbReference>
<keyword evidence="2" id="KW-0560">Oxidoreductase</keyword>
<dbReference type="Gene3D" id="3.40.50.720">
    <property type="entry name" value="NAD(P)-binding Rossmann-like Domain"/>
    <property type="match status" value="2"/>
</dbReference>
<dbReference type="SUPFAM" id="SSF52283">
    <property type="entry name" value="Formate/glycerate dehydrogenase catalytic domain-like"/>
    <property type="match status" value="1"/>
</dbReference>
<reference evidence="6" key="1">
    <citation type="submission" date="2018-05" db="EMBL/GenBank/DDBJ databases">
        <authorList>
            <person name="Lanie J.A."/>
            <person name="Ng W.-L."/>
            <person name="Kazmierczak K.M."/>
            <person name="Andrzejewski T.M."/>
            <person name="Davidsen T.M."/>
            <person name="Wayne K.J."/>
            <person name="Tettelin H."/>
            <person name="Glass J.I."/>
            <person name="Rusch D."/>
            <person name="Podicherti R."/>
            <person name="Tsui H.-C.T."/>
            <person name="Winkler M.E."/>
        </authorList>
    </citation>
    <scope>NUCLEOTIDE SEQUENCE</scope>
</reference>
<evidence type="ECO:0000256" key="1">
    <source>
        <dbReference type="ARBA" id="ARBA00005854"/>
    </source>
</evidence>
<dbReference type="GO" id="GO:0051287">
    <property type="term" value="F:NAD binding"/>
    <property type="evidence" value="ECO:0007669"/>
    <property type="project" value="InterPro"/>
</dbReference>
<sequence>VKSIVYPDAGQDIEEVLTGRRRKSLERLGDLKIFYDTPPDHQDFLERVHGAHALLVGWALPVEVMTQTPTLEVLSFTGIGAGNFIDLPAAAAQGITVCNCPGYADNTVAEHTFALLLATARHLPRLDAGLRDGHWNQSLLGTELRGKRLGLIGFGGIAQRVRQLAGAFGMSICAWTRSPDAERARVHDVTFVPLDELVATSDIVSLHVALTDDTQGLIDRARLEKMKPGVILINTGRGELVDESALMEALDSGHVKAAGLDVYCTEPLPAVHPFLTLDNVVLSPHVAYHTPEANDALYEIAVENIVRYYTGDPINVV</sequence>
<dbReference type="FunFam" id="3.40.50.720:FF:000203">
    <property type="entry name" value="D-3-phosphoglycerate dehydrogenase (SerA)"/>
    <property type="match status" value="1"/>
</dbReference>
<dbReference type="Pfam" id="PF00389">
    <property type="entry name" value="2-Hacid_dh"/>
    <property type="match status" value="1"/>
</dbReference>
<proteinExistence type="inferred from homology"/>
<evidence type="ECO:0000259" key="5">
    <source>
        <dbReference type="Pfam" id="PF02826"/>
    </source>
</evidence>
<dbReference type="InterPro" id="IPR029753">
    <property type="entry name" value="D-isomer_DH_CS"/>
</dbReference>
<dbReference type="PROSITE" id="PS00671">
    <property type="entry name" value="D_2_HYDROXYACID_DH_3"/>
    <property type="match status" value="1"/>
</dbReference>
<dbReference type="Pfam" id="PF02826">
    <property type="entry name" value="2-Hacid_dh_C"/>
    <property type="match status" value="1"/>
</dbReference>
<dbReference type="InterPro" id="IPR050857">
    <property type="entry name" value="D-2-hydroxyacid_DH"/>
</dbReference>
<dbReference type="SUPFAM" id="SSF51735">
    <property type="entry name" value="NAD(P)-binding Rossmann-fold domains"/>
    <property type="match status" value="1"/>
</dbReference>
<protein>
    <recommendedName>
        <fullName evidence="7">S-adenosyl-L-homocysteine hydrolase NAD binding domain-containing protein</fullName>
    </recommendedName>
</protein>
<keyword evidence="3" id="KW-0520">NAD</keyword>
<dbReference type="InterPro" id="IPR036291">
    <property type="entry name" value="NAD(P)-bd_dom_sf"/>
</dbReference>
<dbReference type="InterPro" id="IPR006140">
    <property type="entry name" value="D-isomer_DH_NAD-bd"/>
</dbReference>
<evidence type="ECO:0000256" key="2">
    <source>
        <dbReference type="ARBA" id="ARBA00023002"/>
    </source>
</evidence>
<comment type="similarity">
    <text evidence="1">Belongs to the D-isomer specific 2-hydroxyacid dehydrogenase family.</text>
</comment>
<gene>
    <name evidence="6" type="ORF">METZ01_LOCUS224328</name>
</gene>
<feature type="non-terminal residue" evidence="6">
    <location>
        <position position="317"/>
    </location>
</feature>
<evidence type="ECO:0000313" key="6">
    <source>
        <dbReference type="EMBL" id="SVB71474.1"/>
    </source>
</evidence>
<dbReference type="AlphaFoldDB" id="A0A382GA43"/>
<feature type="domain" description="D-isomer specific 2-hydroxyacid dehydrogenase NAD-binding" evidence="5">
    <location>
        <begin position="113"/>
        <end position="287"/>
    </location>
</feature>
<dbReference type="EMBL" id="UINC01054132">
    <property type="protein sequence ID" value="SVB71474.1"/>
    <property type="molecule type" value="Genomic_DNA"/>
</dbReference>
<organism evidence="6">
    <name type="scientific">marine metagenome</name>
    <dbReference type="NCBI Taxonomy" id="408172"/>
    <lineage>
        <taxon>unclassified sequences</taxon>
        <taxon>metagenomes</taxon>
        <taxon>ecological metagenomes</taxon>
    </lineage>
</organism>
<dbReference type="InterPro" id="IPR006139">
    <property type="entry name" value="D-isomer_2_OHA_DH_cat_dom"/>
</dbReference>
<feature type="domain" description="D-isomer specific 2-hydroxyacid dehydrogenase catalytic" evidence="4">
    <location>
        <begin position="23"/>
        <end position="316"/>
    </location>
</feature>
<dbReference type="GO" id="GO:0016616">
    <property type="term" value="F:oxidoreductase activity, acting on the CH-OH group of donors, NAD or NADP as acceptor"/>
    <property type="evidence" value="ECO:0007669"/>
    <property type="project" value="InterPro"/>
</dbReference>
<feature type="non-terminal residue" evidence="6">
    <location>
        <position position="1"/>
    </location>
</feature>
<accession>A0A382GA43</accession>
<name>A0A382GA43_9ZZZZ</name>
<evidence type="ECO:0000256" key="3">
    <source>
        <dbReference type="ARBA" id="ARBA00023027"/>
    </source>
</evidence>
<evidence type="ECO:0008006" key="7">
    <source>
        <dbReference type="Google" id="ProtNLM"/>
    </source>
</evidence>